<sequence length="168" mass="19321">MDKRDLQGPQQMAPQVGVFFAMIHENYQRMSSSLEGATLEELEYKGSDNAQNSIAQLVRHLAYIDLRWIYRMRGESLPASSEIAYGPLLVNNALPPVQGQTLDVLLAKYDAVMQMLKDTCITLTDQELQRALPFEHNEATIRWALWHMADHNRYHQAHMNCLRAMYKA</sequence>
<name>A0A4R6U068_9BACI</name>
<dbReference type="InterPro" id="IPR024775">
    <property type="entry name" value="DinB-like"/>
</dbReference>
<proteinExistence type="predicted"/>
<evidence type="ECO:0000313" key="3">
    <source>
        <dbReference type="Proteomes" id="UP000295632"/>
    </source>
</evidence>
<dbReference type="InterPro" id="IPR034660">
    <property type="entry name" value="DinB/YfiT-like"/>
</dbReference>
<accession>A0A4R6U068</accession>
<evidence type="ECO:0000313" key="2">
    <source>
        <dbReference type="EMBL" id="TDQ36444.1"/>
    </source>
</evidence>
<dbReference type="Gene3D" id="1.20.120.450">
    <property type="entry name" value="dinb family like domain"/>
    <property type="match status" value="1"/>
</dbReference>
<keyword evidence="3" id="KW-1185">Reference proteome</keyword>
<dbReference type="EMBL" id="SNYJ01000018">
    <property type="protein sequence ID" value="TDQ36444.1"/>
    <property type="molecule type" value="Genomic_DNA"/>
</dbReference>
<evidence type="ECO:0000259" key="1">
    <source>
        <dbReference type="Pfam" id="PF12867"/>
    </source>
</evidence>
<dbReference type="SUPFAM" id="SSF109854">
    <property type="entry name" value="DinB/YfiT-like putative metalloenzymes"/>
    <property type="match status" value="1"/>
</dbReference>
<feature type="domain" description="DinB-like" evidence="1">
    <location>
        <begin position="23"/>
        <end position="159"/>
    </location>
</feature>
<dbReference type="OrthoDB" id="2932601at2"/>
<dbReference type="Pfam" id="PF12867">
    <property type="entry name" value="DinB_2"/>
    <property type="match status" value="1"/>
</dbReference>
<gene>
    <name evidence="2" type="ORF">EV213_11875</name>
</gene>
<dbReference type="RefSeq" id="WP_133581731.1">
    <property type="nucleotide sequence ID" value="NZ_SNYJ01000018.1"/>
</dbReference>
<protein>
    <submittedName>
        <fullName evidence="2">DinB family protein</fullName>
    </submittedName>
</protein>
<reference evidence="2 3" key="1">
    <citation type="submission" date="2019-03" db="EMBL/GenBank/DDBJ databases">
        <title>Genomic Encyclopedia of Type Strains, Phase IV (KMG-IV): sequencing the most valuable type-strain genomes for metagenomic binning, comparative biology and taxonomic classification.</title>
        <authorList>
            <person name="Goeker M."/>
        </authorList>
    </citation>
    <scope>NUCLEOTIDE SEQUENCE [LARGE SCALE GENOMIC DNA]</scope>
    <source>
        <strain evidence="2 3">DSM 28697</strain>
    </source>
</reference>
<comment type="caution">
    <text evidence="2">The sequence shown here is derived from an EMBL/GenBank/DDBJ whole genome shotgun (WGS) entry which is preliminary data.</text>
</comment>
<organism evidence="2 3">
    <name type="scientific">Aureibacillus halotolerans</name>
    <dbReference type="NCBI Taxonomy" id="1508390"/>
    <lineage>
        <taxon>Bacteria</taxon>
        <taxon>Bacillati</taxon>
        <taxon>Bacillota</taxon>
        <taxon>Bacilli</taxon>
        <taxon>Bacillales</taxon>
        <taxon>Bacillaceae</taxon>
        <taxon>Aureibacillus</taxon>
    </lineage>
</organism>
<dbReference type="AlphaFoldDB" id="A0A4R6U068"/>
<dbReference type="Proteomes" id="UP000295632">
    <property type="component" value="Unassembled WGS sequence"/>
</dbReference>